<dbReference type="RefSeq" id="WP_324618903.1">
    <property type="nucleotide sequence ID" value="NZ_JAYKOT010000001.1"/>
</dbReference>
<dbReference type="PROSITE" id="PS50943">
    <property type="entry name" value="HTH_CROC1"/>
    <property type="match status" value="1"/>
</dbReference>
<dbReference type="NCBIfam" id="TIGR00180">
    <property type="entry name" value="parB_part"/>
    <property type="match status" value="1"/>
</dbReference>
<dbReference type="Pfam" id="PF17762">
    <property type="entry name" value="HTH_ParB"/>
    <property type="match status" value="1"/>
</dbReference>
<dbReference type="CDD" id="cd16393">
    <property type="entry name" value="SPO0J_N"/>
    <property type="match status" value="1"/>
</dbReference>
<name>A0AAW9MNT4_9FIRM</name>
<sequence length="258" mass="30035">MSSEDIEREKKDSIEKIDLDTIRANKDQPRKEFDEEKIKELAESIKSHGIIQPLILRKKDGYYEIVAGERRFRAAKLVQLEKVPAIVVDIDDDKANVLSIIENIQREDLNAVEEASSYKSLLERYKITQEELSKKIGKSRSYITNTIRLLNLDDESLKSLEDRSITPTQARSLLAIDDLKKRNKYLNDLINKKTNIRKIEKASKEKEKDIFSEDLEKRMEEVLGTKVSIVKRKKGGKIEIKYFDNDDLQRLLELLNIE</sequence>
<evidence type="ECO:0000256" key="4">
    <source>
        <dbReference type="ARBA" id="ARBA00023125"/>
    </source>
</evidence>
<dbReference type="InterPro" id="IPR003115">
    <property type="entry name" value="ParB_N"/>
</dbReference>
<dbReference type="GO" id="GO:0007059">
    <property type="term" value="P:chromosome segregation"/>
    <property type="evidence" value="ECO:0007669"/>
    <property type="project" value="UniProtKB-KW"/>
</dbReference>
<keyword evidence="3" id="KW-0159">Chromosome partition</keyword>
<dbReference type="FunFam" id="1.10.10.2830:FF:000001">
    <property type="entry name" value="Chromosome partitioning protein ParB"/>
    <property type="match status" value="1"/>
</dbReference>
<evidence type="ECO:0000259" key="5">
    <source>
        <dbReference type="PROSITE" id="PS50943"/>
    </source>
</evidence>
<dbReference type="InterPro" id="IPR057240">
    <property type="entry name" value="ParB_dimer_C"/>
</dbReference>
<dbReference type="AlphaFoldDB" id="A0AAW9MNT4"/>
<dbReference type="GO" id="GO:0009295">
    <property type="term" value="C:nucleoid"/>
    <property type="evidence" value="ECO:0007669"/>
    <property type="project" value="UniProtKB-SubCell"/>
</dbReference>
<dbReference type="GO" id="GO:0045881">
    <property type="term" value="P:positive regulation of sporulation resulting in formation of a cellular spore"/>
    <property type="evidence" value="ECO:0007669"/>
    <property type="project" value="TreeGrafter"/>
</dbReference>
<gene>
    <name evidence="6" type="ORF">VLK81_01315</name>
</gene>
<dbReference type="FunFam" id="3.90.1530.30:FF:000001">
    <property type="entry name" value="Chromosome partitioning protein ParB"/>
    <property type="match status" value="1"/>
</dbReference>
<dbReference type="Gene3D" id="1.10.10.2830">
    <property type="match status" value="1"/>
</dbReference>
<feature type="domain" description="HTH cro/C1-type" evidence="5">
    <location>
        <begin position="119"/>
        <end position="145"/>
    </location>
</feature>
<evidence type="ECO:0000313" key="7">
    <source>
        <dbReference type="Proteomes" id="UP001357733"/>
    </source>
</evidence>
<evidence type="ECO:0000256" key="1">
    <source>
        <dbReference type="ARBA" id="ARBA00004453"/>
    </source>
</evidence>
<organism evidence="6 7">
    <name type="scientific">Citroniella saccharovorans</name>
    <dbReference type="NCBI Taxonomy" id="2053367"/>
    <lineage>
        <taxon>Bacteria</taxon>
        <taxon>Bacillati</taxon>
        <taxon>Bacillota</taxon>
        <taxon>Tissierellia</taxon>
        <taxon>Tissierellales</taxon>
        <taxon>Peptoniphilaceae</taxon>
        <taxon>Citroniella</taxon>
    </lineage>
</organism>
<evidence type="ECO:0000256" key="2">
    <source>
        <dbReference type="ARBA" id="ARBA00006295"/>
    </source>
</evidence>
<dbReference type="InterPro" id="IPR036086">
    <property type="entry name" value="ParB/Sulfiredoxin_sf"/>
</dbReference>
<dbReference type="InterPro" id="IPR050336">
    <property type="entry name" value="Chromosome_partition/occlusion"/>
</dbReference>
<keyword evidence="7" id="KW-1185">Reference proteome</keyword>
<comment type="subcellular location">
    <subcellularLocation>
        <location evidence="1">Cytoplasm</location>
        <location evidence="1">Nucleoid</location>
    </subcellularLocation>
</comment>
<comment type="caution">
    <text evidence="6">The sequence shown here is derived from an EMBL/GenBank/DDBJ whole genome shotgun (WGS) entry which is preliminary data.</text>
</comment>
<evidence type="ECO:0000256" key="3">
    <source>
        <dbReference type="ARBA" id="ARBA00022829"/>
    </source>
</evidence>
<protein>
    <submittedName>
        <fullName evidence="6">ParB/RepB/Spo0J family partition protein</fullName>
    </submittedName>
</protein>
<accession>A0AAW9MNT4</accession>
<dbReference type="InterPro" id="IPR041468">
    <property type="entry name" value="HTH_ParB/Spo0J"/>
</dbReference>
<dbReference type="Pfam" id="PF23552">
    <property type="entry name" value="ParB_C"/>
    <property type="match status" value="1"/>
</dbReference>
<evidence type="ECO:0000313" key="6">
    <source>
        <dbReference type="EMBL" id="MEB3428676.1"/>
    </source>
</evidence>
<dbReference type="InterPro" id="IPR004437">
    <property type="entry name" value="ParB/RepB/Spo0J"/>
</dbReference>
<dbReference type="EMBL" id="JAYKOT010000001">
    <property type="protein sequence ID" value="MEB3428676.1"/>
    <property type="molecule type" value="Genomic_DNA"/>
</dbReference>
<dbReference type="GO" id="GO:0003677">
    <property type="term" value="F:DNA binding"/>
    <property type="evidence" value="ECO:0007669"/>
    <property type="project" value="UniProtKB-KW"/>
</dbReference>
<comment type="similarity">
    <text evidence="2">Belongs to the ParB family.</text>
</comment>
<dbReference type="PANTHER" id="PTHR33375:SF1">
    <property type="entry name" value="CHROMOSOME-PARTITIONING PROTEIN PARB-RELATED"/>
    <property type="match status" value="1"/>
</dbReference>
<dbReference type="Proteomes" id="UP001357733">
    <property type="component" value="Unassembled WGS sequence"/>
</dbReference>
<proteinExistence type="inferred from homology"/>
<reference evidence="6 7" key="1">
    <citation type="submission" date="2024-01" db="EMBL/GenBank/DDBJ databases">
        <title>Complete genome sequence of Citroniella saccharovorans strain M6.X9, isolated from human fecal sample.</title>
        <authorList>
            <person name="Cheng G."/>
            <person name="Westerholm M."/>
            <person name="Schnurer A."/>
        </authorList>
    </citation>
    <scope>NUCLEOTIDE SEQUENCE [LARGE SCALE GENOMIC DNA]</scope>
    <source>
        <strain evidence="6 7">DSM 29873</strain>
    </source>
</reference>
<dbReference type="SMART" id="SM00470">
    <property type="entry name" value="ParB"/>
    <property type="match status" value="1"/>
</dbReference>
<dbReference type="Pfam" id="PF02195">
    <property type="entry name" value="ParB_N"/>
    <property type="match status" value="1"/>
</dbReference>
<keyword evidence="4" id="KW-0238">DNA-binding</keyword>
<dbReference type="SUPFAM" id="SSF110849">
    <property type="entry name" value="ParB/Sulfiredoxin"/>
    <property type="match status" value="1"/>
</dbReference>
<dbReference type="Gene3D" id="3.90.1530.30">
    <property type="match status" value="1"/>
</dbReference>
<dbReference type="InterPro" id="IPR001387">
    <property type="entry name" value="Cro/C1-type_HTH"/>
</dbReference>
<dbReference type="PANTHER" id="PTHR33375">
    <property type="entry name" value="CHROMOSOME-PARTITIONING PROTEIN PARB-RELATED"/>
    <property type="match status" value="1"/>
</dbReference>
<dbReference type="GO" id="GO:0005694">
    <property type="term" value="C:chromosome"/>
    <property type="evidence" value="ECO:0007669"/>
    <property type="project" value="TreeGrafter"/>
</dbReference>